<dbReference type="Proteomes" id="UP000461880">
    <property type="component" value="Unassembled WGS sequence"/>
</dbReference>
<dbReference type="AlphaFoldDB" id="A0A7X2NR33"/>
<gene>
    <name evidence="2" type="ORF">FYJ51_02460</name>
</gene>
<keyword evidence="3" id="KW-1185">Reference proteome</keyword>
<proteinExistence type="predicted"/>
<organism evidence="2 3">
    <name type="scientific">Stecheria intestinalis</name>
    <dbReference type="NCBI Taxonomy" id="2606630"/>
    <lineage>
        <taxon>Bacteria</taxon>
        <taxon>Bacillati</taxon>
        <taxon>Bacillota</taxon>
        <taxon>Erysipelotrichia</taxon>
        <taxon>Erysipelotrichales</taxon>
        <taxon>Erysipelotrichaceae</taxon>
        <taxon>Stecheria</taxon>
    </lineage>
</organism>
<protein>
    <submittedName>
        <fullName evidence="2">Uncharacterized protein</fullName>
    </submittedName>
</protein>
<sequence length="136" mass="15502">MTDKEERLNQAAEQIRLLEQYSAKIRNENVQTSLRSLISVLGSLKETQYLFDSGEKELKKLYARYLPYLDQILAQYLEISESGNYEAVLKSERELQRTLSSLTDAVRKINLILPQDEAADAAASMAAEKMKHAMES</sequence>
<keyword evidence="1" id="KW-0175">Coiled coil</keyword>
<comment type="caution">
    <text evidence="2">The sequence shown here is derived from an EMBL/GenBank/DDBJ whole genome shotgun (WGS) entry which is preliminary data.</text>
</comment>
<name>A0A7X2NR33_9FIRM</name>
<evidence type="ECO:0000313" key="2">
    <source>
        <dbReference type="EMBL" id="MSS57766.1"/>
    </source>
</evidence>
<feature type="coiled-coil region" evidence="1">
    <location>
        <begin position="1"/>
        <end position="28"/>
    </location>
</feature>
<evidence type="ECO:0000256" key="1">
    <source>
        <dbReference type="SAM" id="Coils"/>
    </source>
</evidence>
<accession>A0A7X2NR33</accession>
<dbReference type="RefSeq" id="WP_154502819.1">
    <property type="nucleotide sequence ID" value="NZ_VUMN01000003.1"/>
</dbReference>
<dbReference type="EMBL" id="VUMN01000003">
    <property type="protein sequence ID" value="MSS57766.1"/>
    <property type="molecule type" value="Genomic_DNA"/>
</dbReference>
<reference evidence="2 3" key="1">
    <citation type="submission" date="2019-08" db="EMBL/GenBank/DDBJ databases">
        <title>In-depth cultivation of the pig gut microbiome towards novel bacterial diversity and tailored functional studies.</title>
        <authorList>
            <person name="Wylensek D."/>
            <person name="Hitch T.C.A."/>
            <person name="Clavel T."/>
        </authorList>
    </citation>
    <scope>NUCLEOTIDE SEQUENCE [LARGE SCALE GENOMIC DNA]</scope>
    <source>
        <strain evidence="2 3">Oil+RF-744-GAM-WT-6</strain>
    </source>
</reference>
<evidence type="ECO:0000313" key="3">
    <source>
        <dbReference type="Proteomes" id="UP000461880"/>
    </source>
</evidence>